<evidence type="ECO:0000256" key="1">
    <source>
        <dbReference type="ARBA" id="ARBA00022741"/>
    </source>
</evidence>
<name>A0ABT2EL78_9BACT</name>
<feature type="coiled-coil region" evidence="5">
    <location>
        <begin position="377"/>
        <end position="467"/>
    </location>
</feature>
<evidence type="ECO:0000256" key="4">
    <source>
        <dbReference type="ARBA" id="ARBA00022840"/>
    </source>
</evidence>
<gene>
    <name evidence="8" type="ORF">M2350_001092</name>
</gene>
<dbReference type="Gene3D" id="3.40.50.10810">
    <property type="entry name" value="Tandem AAA-ATPase domain"/>
    <property type="match status" value="1"/>
</dbReference>
<evidence type="ECO:0000256" key="2">
    <source>
        <dbReference type="ARBA" id="ARBA00022801"/>
    </source>
</evidence>
<dbReference type="InterPro" id="IPR027417">
    <property type="entry name" value="P-loop_NTPase"/>
</dbReference>
<dbReference type="Pfam" id="PF00271">
    <property type="entry name" value="Helicase_C"/>
    <property type="match status" value="1"/>
</dbReference>
<dbReference type="Pfam" id="PF00176">
    <property type="entry name" value="SNF2-rel_dom"/>
    <property type="match status" value="1"/>
</dbReference>
<dbReference type="PROSITE" id="PS51192">
    <property type="entry name" value="HELICASE_ATP_BIND_1"/>
    <property type="match status" value="1"/>
</dbReference>
<keyword evidence="3 8" id="KW-0347">Helicase</keyword>
<proteinExistence type="predicted"/>
<dbReference type="CDD" id="cd18011">
    <property type="entry name" value="DEXDc_RapA"/>
    <property type="match status" value="1"/>
</dbReference>
<dbReference type="Proteomes" id="UP001204798">
    <property type="component" value="Unassembled WGS sequence"/>
</dbReference>
<evidence type="ECO:0000256" key="5">
    <source>
        <dbReference type="SAM" id="Coils"/>
    </source>
</evidence>
<keyword evidence="2" id="KW-0378">Hydrolase</keyword>
<dbReference type="RefSeq" id="WP_259094708.1">
    <property type="nucleotide sequence ID" value="NZ_CP130454.1"/>
</dbReference>
<evidence type="ECO:0000313" key="8">
    <source>
        <dbReference type="EMBL" id="MCS3918692.1"/>
    </source>
</evidence>
<evidence type="ECO:0000259" key="7">
    <source>
        <dbReference type="PROSITE" id="PS51194"/>
    </source>
</evidence>
<evidence type="ECO:0000256" key="3">
    <source>
        <dbReference type="ARBA" id="ARBA00022806"/>
    </source>
</evidence>
<reference evidence="8 9" key="1">
    <citation type="submission" date="2022-08" db="EMBL/GenBank/DDBJ databases">
        <title>Bacterial and archaeal communities from various locations to study Microbial Dark Matter (Phase II).</title>
        <authorList>
            <person name="Stepanauskas R."/>
        </authorList>
    </citation>
    <scope>NUCLEOTIDE SEQUENCE [LARGE SCALE GENOMIC DNA]</scope>
    <source>
        <strain evidence="8 9">PD1</strain>
    </source>
</reference>
<dbReference type="InterPro" id="IPR057342">
    <property type="entry name" value="DEXDc_RapA"/>
</dbReference>
<dbReference type="InterPro" id="IPR001650">
    <property type="entry name" value="Helicase_C-like"/>
</dbReference>
<dbReference type="GO" id="GO:0004386">
    <property type="term" value="F:helicase activity"/>
    <property type="evidence" value="ECO:0007669"/>
    <property type="project" value="UniProtKB-KW"/>
</dbReference>
<keyword evidence="1" id="KW-0547">Nucleotide-binding</keyword>
<protein>
    <submittedName>
        <fullName evidence="8">Superfamily II DNA or RNA helicase</fullName>
    </submittedName>
</protein>
<evidence type="ECO:0000259" key="6">
    <source>
        <dbReference type="PROSITE" id="PS51192"/>
    </source>
</evidence>
<dbReference type="InterPro" id="IPR014001">
    <property type="entry name" value="Helicase_ATP-bd"/>
</dbReference>
<keyword evidence="5" id="KW-0175">Coiled coil</keyword>
<feature type="domain" description="Helicase ATP-binding" evidence="6">
    <location>
        <begin position="110"/>
        <end position="285"/>
    </location>
</feature>
<feature type="domain" description="Helicase C-terminal" evidence="7">
    <location>
        <begin position="475"/>
        <end position="632"/>
    </location>
</feature>
<evidence type="ECO:0000313" key="9">
    <source>
        <dbReference type="Proteomes" id="UP001204798"/>
    </source>
</evidence>
<dbReference type="SMART" id="SM00490">
    <property type="entry name" value="HELICc"/>
    <property type="match status" value="1"/>
</dbReference>
<organism evidence="8 9">
    <name type="scientific">Candidatus Fervidibacter sacchari</name>
    <dbReference type="NCBI Taxonomy" id="1448929"/>
    <lineage>
        <taxon>Bacteria</taxon>
        <taxon>Candidatus Fervidibacterota</taxon>
        <taxon>Candidatus Fervidibacter</taxon>
    </lineage>
</organism>
<dbReference type="EMBL" id="JANUCP010000002">
    <property type="protein sequence ID" value="MCS3918692.1"/>
    <property type="molecule type" value="Genomic_DNA"/>
</dbReference>
<dbReference type="CDD" id="cd18793">
    <property type="entry name" value="SF2_C_SNF"/>
    <property type="match status" value="1"/>
</dbReference>
<dbReference type="PANTHER" id="PTHR45766">
    <property type="entry name" value="DNA ANNEALING HELICASE AND ENDONUCLEASE ZRANB3 FAMILY MEMBER"/>
    <property type="match status" value="1"/>
</dbReference>
<dbReference type="SUPFAM" id="SSF52540">
    <property type="entry name" value="P-loop containing nucleoside triphosphate hydrolases"/>
    <property type="match status" value="2"/>
</dbReference>
<keyword evidence="4" id="KW-0067">ATP-binding</keyword>
<accession>A0ABT2EL78</accession>
<dbReference type="InterPro" id="IPR000330">
    <property type="entry name" value="SNF2_N"/>
</dbReference>
<dbReference type="InterPro" id="IPR049730">
    <property type="entry name" value="SNF2/RAD54-like_C"/>
</dbReference>
<dbReference type="PANTHER" id="PTHR45766:SF6">
    <property type="entry name" value="SWI_SNF-RELATED MATRIX-ASSOCIATED ACTIN-DEPENDENT REGULATOR OF CHROMATIN SUBFAMILY A-LIKE PROTEIN 1"/>
    <property type="match status" value="1"/>
</dbReference>
<dbReference type="SMART" id="SM00487">
    <property type="entry name" value="DEXDc"/>
    <property type="match status" value="1"/>
</dbReference>
<dbReference type="PROSITE" id="PS51194">
    <property type="entry name" value="HELICASE_CTER"/>
    <property type="match status" value="1"/>
</dbReference>
<sequence length="979" mass="112607">MTIAPGMTVKARGKQCRVVESIPCGRGESVLRLQALDDPQFTFSVATAVETVEPVEVRPPSLDRMGRLPLFRLFHQAMFLETSGIGQETIAPFLLPAIRHEDYQLVPVKMALSLPRPRLLIADDVGLGKTIEAGLILSELHARRRANRVLIVCPASLCLQWQREMQVKFGFRFVIFNRQTLAQKRRELEAGTNPWAYEPRIITSMDFLKRPDGAFREIQGLRWDVIIVDEAHHLAPSGAAESDKQLTRLGRFLAEASDALLLLTATPHNGYDESMATLLSFLDPSLVSGEKKLVPSRYRRHYIRRLKNHICNPDGSPKFVERKPVQPLQVKLSPDEKKFHEQVRSYAQQILALAEKAEPKDRQAIQFVATVLCKRAVSSRRALLETLKRRLERLQEKQEEVEAERELLRRWRRGEPLSPDELQKLEQDAYINYLSAMRRLRKELARLEDEEDTVRSLLSALQELEKSSPDPKPVRLLDWLRQLHQSQPDLKVIVFTEYVDTVRAIEEFLKANGYEGKVVTATGEDPDADQRSAINTFLFGDATVLVATDIAGEGLNLHYNCHHLVHFELPWNPNRLEQRNGRIDRYGQTKSPVIAFLYLADTYEDEVLRRLLEKLDNKLRAEGTITDILGSFQQERLERLLLSRRKVEEAEKELDEMLKTVVPKEVLSEGTDDWLLSSIRSVLPSPQLEFDLVTFLQDSVKVAGGKWEEKGNGLVSIQVPKSWQAYLPHGQQSDVWELFVRDIPDNPNIPPEKILHPTHPLVQACLQWFHHLRFDPKEEVRIAYQVSEEVSEPEMIVTFLISLQDRAGSVTTLLEPVRVGRSFTSGDEKGDREIFYAAIKKPGGNVPTETLQGLFADWWLEGRERAKETAKVRAKSYSQILKGVRENLWRQMQGEIQAWAEENEKAILGDLWKEYQQRRLFGEPMEDRLPPPVRKRLQHHREQVRRLRQFWEQWTKIEEPIVEELGILLRVPQNSVAEG</sequence>
<comment type="caution">
    <text evidence="8">The sequence shown here is derived from an EMBL/GenBank/DDBJ whole genome shotgun (WGS) entry which is preliminary data.</text>
</comment>
<keyword evidence="9" id="KW-1185">Reference proteome</keyword>
<dbReference type="Gene3D" id="3.40.50.300">
    <property type="entry name" value="P-loop containing nucleotide triphosphate hydrolases"/>
    <property type="match status" value="1"/>
</dbReference>
<dbReference type="InterPro" id="IPR038718">
    <property type="entry name" value="SNF2-like_sf"/>
</dbReference>